<dbReference type="InterPro" id="IPR014721">
    <property type="entry name" value="Ribsml_uS5_D2-typ_fold_subgr"/>
</dbReference>
<comment type="caution">
    <text evidence="4">The sequence shown here is derived from an EMBL/GenBank/DDBJ whole genome shotgun (WGS) entry which is preliminary data.</text>
</comment>
<keyword evidence="1" id="KW-0378">Hydrolase</keyword>
<keyword evidence="5" id="KW-1185">Reference proteome</keyword>
<dbReference type="GO" id="GO:0004252">
    <property type="term" value="F:serine-type endopeptidase activity"/>
    <property type="evidence" value="ECO:0007669"/>
    <property type="project" value="UniProtKB-UniRule"/>
</dbReference>
<proteinExistence type="inferred from homology"/>
<comment type="similarity">
    <text evidence="1">Belongs to the peptidase S16 family.</text>
</comment>
<evidence type="ECO:0000256" key="1">
    <source>
        <dbReference type="PROSITE-ProRule" id="PRU01122"/>
    </source>
</evidence>
<name>A0A934I9A2_9CORY</name>
<feature type="domain" description="Lon proteolytic" evidence="3">
    <location>
        <begin position="240"/>
        <end position="339"/>
    </location>
</feature>
<dbReference type="Proteomes" id="UP000645966">
    <property type="component" value="Unassembled WGS sequence"/>
</dbReference>
<dbReference type="SUPFAM" id="SSF50156">
    <property type="entry name" value="PDZ domain-like"/>
    <property type="match status" value="1"/>
</dbReference>
<evidence type="ECO:0000259" key="3">
    <source>
        <dbReference type="PROSITE" id="PS51786"/>
    </source>
</evidence>
<dbReference type="InterPro" id="IPR001478">
    <property type="entry name" value="PDZ"/>
</dbReference>
<dbReference type="InterPro" id="IPR020568">
    <property type="entry name" value="Ribosomal_Su5_D2-typ_SF"/>
</dbReference>
<dbReference type="GO" id="GO:0006508">
    <property type="term" value="P:proteolysis"/>
    <property type="evidence" value="ECO:0007669"/>
    <property type="project" value="UniProtKB-KW"/>
</dbReference>
<accession>A0A934I9A2</accession>
<evidence type="ECO:0000313" key="5">
    <source>
        <dbReference type="Proteomes" id="UP000645966"/>
    </source>
</evidence>
<dbReference type="PANTHER" id="PTHR10046">
    <property type="entry name" value="ATP DEPENDENT LON PROTEASE FAMILY MEMBER"/>
    <property type="match status" value="1"/>
</dbReference>
<dbReference type="Pfam" id="PF13180">
    <property type="entry name" value="PDZ_2"/>
    <property type="match status" value="1"/>
</dbReference>
<dbReference type="InterPro" id="IPR008269">
    <property type="entry name" value="Lon_proteolytic"/>
</dbReference>
<dbReference type="InterPro" id="IPR027065">
    <property type="entry name" value="Lon_Prtase"/>
</dbReference>
<dbReference type="EC" id="3.4.21.53" evidence="1"/>
<gene>
    <name evidence="4" type="ORF">JDV75_07600</name>
</gene>
<dbReference type="Pfam" id="PF05362">
    <property type="entry name" value="Lon_C"/>
    <property type="match status" value="1"/>
</dbReference>
<dbReference type="GO" id="GO:0030163">
    <property type="term" value="P:protein catabolic process"/>
    <property type="evidence" value="ECO:0007669"/>
    <property type="project" value="InterPro"/>
</dbReference>
<dbReference type="PROSITE" id="PS51786">
    <property type="entry name" value="LON_PROTEOLYTIC"/>
    <property type="match status" value="1"/>
</dbReference>
<evidence type="ECO:0000313" key="4">
    <source>
        <dbReference type="EMBL" id="MBI8989628.1"/>
    </source>
</evidence>
<protein>
    <recommendedName>
        <fullName evidence="1">endopeptidase La</fullName>
        <ecNumber evidence="1">3.4.21.53</ecNumber>
    </recommendedName>
</protein>
<dbReference type="AlphaFoldDB" id="A0A934I9A2"/>
<feature type="chain" id="PRO_5037649027" description="endopeptidase La" evidence="2">
    <location>
        <begin position="25"/>
        <end position="355"/>
    </location>
</feature>
<dbReference type="SUPFAM" id="SSF54211">
    <property type="entry name" value="Ribosomal protein S5 domain 2-like"/>
    <property type="match status" value="1"/>
</dbReference>
<reference evidence="4" key="1">
    <citation type="submission" date="2020-12" db="EMBL/GenBank/DDBJ databases">
        <title>Genome public.</title>
        <authorList>
            <person name="Sun Q."/>
        </authorList>
    </citation>
    <scope>NUCLEOTIDE SEQUENCE</scope>
    <source>
        <strain evidence="4">CCM 8863</strain>
    </source>
</reference>
<dbReference type="Gene3D" id="3.30.230.10">
    <property type="match status" value="1"/>
</dbReference>
<dbReference type="RefSeq" id="WP_198738657.1">
    <property type="nucleotide sequence ID" value="NZ_JAEIOS010000012.1"/>
</dbReference>
<dbReference type="GO" id="GO:0004176">
    <property type="term" value="F:ATP-dependent peptidase activity"/>
    <property type="evidence" value="ECO:0007669"/>
    <property type="project" value="UniProtKB-UniRule"/>
</dbReference>
<feature type="signal peptide" evidence="2">
    <location>
        <begin position="1"/>
        <end position="24"/>
    </location>
</feature>
<keyword evidence="2" id="KW-0732">Signal</keyword>
<keyword evidence="1" id="KW-0720">Serine protease</keyword>
<feature type="active site" evidence="1">
    <location>
        <position position="291"/>
    </location>
</feature>
<dbReference type="Gene3D" id="2.30.42.10">
    <property type="match status" value="1"/>
</dbReference>
<dbReference type="EMBL" id="JAEIOS010000012">
    <property type="protein sequence ID" value="MBI8989628.1"/>
    <property type="molecule type" value="Genomic_DNA"/>
</dbReference>
<sequence>MNRRTSTVLAGALPVVALTFLAMADHIPGTGIDLTVPYAAEGPGPTFDTLGEYRGEKVVDITGADLDETEGSLNMTTVEVRTGMTLAQAVRRWLSEDTLVPIDHFIRPGETLEEVSERNEALFTSSESAATIAAMTYLDKPVQVRVVGIAEESAAEGELRDGDIIRAVDGTAVTLPIEVQEAVRAKNPGDRIRLEVVRGDGDRTIDVTLGSPAEQPDVPLLGVLMDAAPADGVTVNYNLEDVGGPSAGMMFSLAVVDKLSEGALNGGRFVAGTGTIAATGDVGPIGGIVHKVRAARDAGAEVFLSPSGNCAEAVSRDHGEMAVLKVDTLAEAIDQMAAYDARPGSALTCEDYLSN</sequence>
<dbReference type="InterPro" id="IPR036034">
    <property type="entry name" value="PDZ_sf"/>
</dbReference>
<organism evidence="4 5">
    <name type="scientific">Corynebacterium meridianum</name>
    <dbReference type="NCBI Taxonomy" id="2765363"/>
    <lineage>
        <taxon>Bacteria</taxon>
        <taxon>Bacillati</taxon>
        <taxon>Actinomycetota</taxon>
        <taxon>Actinomycetes</taxon>
        <taxon>Mycobacteriales</taxon>
        <taxon>Corynebacteriaceae</taxon>
        <taxon>Corynebacterium</taxon>
    </lineage>
</organism>
<comment type="catalytic activity">
    <reaction evidence="1">
        <text>Hydrolysis of proteins in presence of ATP.</text>
        <dbReference type="EC" id="3.4.21.53"/>
    </reaction>
</comment>
<feature type="active site" evidence="1">
    <location>
        <position position="246"/>
    </location>
</feature>
<keyword evidence="1" id="KW-0645">Protease</keyword>
<dbReference type="GO" id="GO:0005524">
    <property type="term" value="F:ATP binding"/>
    <property type="evidence" value="ECO:0007669"/>
    <property type="project" value="InterPro"/>
</dbReference>
<evidence type="ECO:0000256" key="2">
    <source>
        <dbReference type="SAM" id="SignalP"/>
    </source>
</evidence>
<dbReference type="SMART" id="SM00228">
    <property type="entry name" value="PDZ"/>
    <property type="match status" value="1"/>
</dbReference>